<evidence type="ECO:0008006" key="7">
    <source>
        <dbReference type="Google" id="ProtNLM"/>
    </source>
</evidence>
<dbReference type="CDD" id="cd03784">
    <property type="entry name" value="GT1_Gtf-like"/>
    <property type="match status" value="1"/>
</dbReference>
<evidence type="ECO:0000313" key="5">
    <source>
        <dbReference type="EMBL" id="KAF2888854.1"/>
    </source>
</evidence>
<proteinExistence type="inferred from homology"/>
<dbReference type="Proteomes" id="UP000801492">
    <property type="component" value="Unassembled WGS sequence"/>
</dbReference>
<keyword evidence="6" id="KW-1185">Reference proteome</keyword>
<evidence type="ECO:0000256" key="4">
    <source>
        <dbReference type="SAM" id="Phobius"/>
    </source>
</evidence>
<comment type="caution">
    <text evidence="5">The sequence shown here is derived from an EMBL/GenBank/DDBJ whole genome shotgun (WGS) entry which is preliminary data.</text>
</comment>
<dbReference type="GO" id="GO:0008194">
    <property type="term" value="F:UDP-glycosyltransferase activity"/>
    <property type="evidence" value="ECO:0007669"/>
    <property type="project" value="InterPro"/>
</dbReference>
<sequence length="451" mass="51616">MLTHEKEVKLTENLTIITMEGIYDGAYDNLDIQEMSNQNIFSSIISTYKFYGLVTSKFDYNTTGLQTLLDYPADHKFDLIIYESSLGRYFYPLIERFHNPPVLAVTPFLFPPALSYVFGNHLQPSYIPFFSTRYTTKMSLSQRILNFVYTYTEILYRIYIYSPREEALAKGRFKGLQQSLDEIERRVGLLLCNVNPVMGYPEALLPNIIPVGGLHAAPSKPLPEDLKKLMDNSKNGVILFSLGTNIKVDLLSLETRQALLKAFSRLPQTVLWKFDSDNIQELPKNVFIRKWLPQNDILGHPNTKLFINHGGALSSQEAIYHGIPVVGIPYVFDQINNVRKLVDKGVAVYLDKNDLTKENVYEAIQTALKFAPIKMKELSKQYRGLPQTALEKAVFWIEYFLRHGNAEHLVPEARDMPAYQTSSFDVILVLLLCLLIIYLLVLFLKSCLFGK</sequence>
<dbReference type="Pfam" id="PF00201">
    <property type="entry name" value="UDPGT"/>
    <property type="match status" value="1"/>
</dbReference>
<dbReference type="EMBL" id="VTPC01073209">
    <property type="protein sequence ID" value="KAF2888854.1"/>
    <property type="molecule type" value="Genomic_DNA"/>
</dbReference>
<keyword evidence="2" id="KW-0328">Glycosyltransferase</keyword>
<dbReference type="FunFam" id="3.40.50.2000:FF:000021">
    <property type="entry name" value="UDP-glucuronosyltransferase"/>
    <property type="match status" value="1"/>
</dbReference>
<keyword evidence="4" id="KW-1133">Transmembrane helix</keyword>
<dbReference type="Gene3D" id="3.40.50.2000">
    <property type="entry name" value="Glycogen Phosphorylase B"/>
    <property type="match status" value="1"/>
</dbReference>
<evidence type="ECO:0000313" key="6">
    <source>
        <dbReference type="Proteomes" id="UP000801492"/>
    </source>
</evidence>
<accession>A0A8K0G7E0</accession>
<keyword evidence="3" id="KW-0808">Transferase</keyword>
<keyword evidence="4" id="KW-0812">Transmembrane</keyword>
<organism evidence="5 6">
    <name type="scientific">Ignelater luminosus</name>
    <name type="common">Cucubano</name>
    <name type="synonym">Pyrophorus luminosus</name>
    <dbReference type="NCBI Taxonomy" id="2038154"/>
    <lineage>
        <taxon>Eukaryota</taxon>
        <taxon>Metazoa</taxon>
        <taxon>Ecdysozoa</taxon>
        <taxon>Arthropoda</taxon>
        <taxon>Hexapoda</taxon>
        <taxon>Insecta</taxon>
        <taxon>Pterygota</taxon>
        <taxon>Neoptera</taxon>
        <taxon>Endopterygota</taxon>
        <taxon>Coleoptera</taxon>
        <taxon>Polyphaga</taxon>
        <taxon>Elateriformia</taxon>
        <taxon>Elateroidea</taxon>
        <taxon>Elateridae</taxon>
        <taxon>Agrypninae</taxon>
        <taxon>Pyrophorini</taxon>
        <taxon>Ignelater</taxon>
    </lineage>
</organism>
<gene>
    <name evidence="5" type="ORF">ILUMI_17320</name>
</gene>
<evidence type="ECO:0000256" key="3">
    <source>
        <dbReference type="ARBA" id="ARBA00022679"/>
    </source>
</evidence>
<dbReference type="AlphaFoldDB" id="A0A8K0G7E0"/>
<dbReference type="InterPro" id="IPR002213">
    <property type="entry name" value="UDP_glucos_trans"/>
</dbReference>
<comment type="similarity">
    <text evidence="1">Belongs to the UDP-glycosyltransferase family.</text>
</comment>
<dbReference type="SUPFAM" id="SSF53756">
    <property type="entry name" value="UDP-Glycosyltransferase/glycogen phosphorylase"/>
    <property type="match status" value="1"/>
</dbReference>
<evidence type="ECO:0000256" key="1">
    <source>
        <dbReference type="ARBA" id="ARBA00009995"/>
    </source>
</evidence>
<feature type="transmembrane region" description="Helical" evidence="4">
    <location>
        <begin position="426"/>
        <end position="444"/>
    </location>
</feature>
<reference evidence="5" key="1">
    <citation type="submission" date="2019-08" db="EMBL/GenBank/DDBJ databases">
        <title>The genome of the North American firefly Photinus pyralis.</title>
        <authorList>
            <consortium name="Photinus pyralis genome working group"/>
            <person name="Fallon T.R."/>
            <person name="Sander Lower S.E."/>
            <person name="Weng J.-K."/>
        </authorList>
    </citation>
    <scope>NUCLEOTIDE SEQUENCE</scope>
    <source>
        <strain evidence="5">TRF0915ILg1</strain>
        <tissue evidence="5">Whole body</tissue>
    </source>
</reference>
<protein>
    <recommendedName>
        <fullName evidence="7">UDP-glucuronosyltransferase</fullName>
    </recommendedName>
</protein>
<dbReference type="InterPro" id="IPR050271">
    <property type="entry name" value="UDP-glycosyltransferase"/>
</dbReference>
<dbReference type="OrthoDB" id="5835829at2759"/>
<keyword evidence="4" id="KW-0472">Membrane</keyword>
<name>A0A8K0G7E0_IGNLU</name>
<dbReference type="PANTHER" id="PTHR48043:SF159">
    <property type="entry name" value="EG:EG0003.4 PROTEIN-RELATED"/>
    <property type="match status" value="1"/>
</dbReference>
<dbReference type="PANTHER" id="PTHR48043">
    <property type="entry name" value="EG:EG0003.4 PROTEIN-RELATED"/>
    <property type="match status" value="1"/>
</dbReference>
<evidence type="ECO:0000256" key="2">
    <source>
        <dbReference type="ARBA" id="ARBA00022676"/>
    </source>
</evidence>